<protein>
    <submittedName>
        <fullName evidence="2">Uncharacterized protein</fullName>
    </submittedName>
</protein>
<evidence type="ECO:0000256" key="1">
    <source>
        <dbReference type="SAM" id="SignalP"/>
    </source>
</evidence>
<feature type="signal peptide" evidence="1">
    <location>
        <begin position="1"/>
        <end position="20"/>
    </location>
</feature>
<organism evidence="2 3">
    <name type="scientific">Gillisia mitskevichiae</name>
    <dbReference type="NCBI Taxonomy" id="270921"/>
    <lineage>
        <taxon>Bacteria</taxon>
        <taxon>Pseudomonadati</taxon>
        <taxon>Bacteroidota</taxon>
        <taxon>Flavobacteriia</taxon>
        <taxon>Flavobacteriales</taxon>
        <taxon>Flavobacteriaceae</taxon>
        <taxon>Gillisia</taxon>
    </lineage>
</organism>
<sequence length="225" mass="25585">MTKFLTFILLAIFGITSSNAQRDPFNPSNSSMQVQTKKSVESEIVGSPYFEEMFTPGIIEEVGGNQQNAYFRYNVKDDQVEVKVSPSQSDIYILPRQQKFIYQLKDYSYVLGSYNVEGVGLVKGFVNKYHQSDKVTFIGKPFVTITQAQAAKTGYQKATPASLNVGINYYFGLGDNKLQEIKLREKDFKNILPSSKEMKQYFSDNKIKDINDVKKMIDFYESLGS</sequence>
<dbReference type="Proteomes" id="UP000276282">
    <property type="component" value="Unassembled WGS sequence"/>
</dbReference>
<evidence type="ECO:0000313" key="2">
    <source>
        <dbReference type="EMBL" id="RKS50466.1"/>
    </source>
</evidence>
<name>A0A495PKG7_9FLAO</name>
<dbReference type="OrthoDB" id="1441843at2"/>
<comment type="caution">
    <text evidence="2">The sequence shown here is derived from an EMBL/GenBank/DDBJ whole genome shotgun (WGS) entry which is preliminary data.</text>
</comment>
<feature type="chain" id="PRO_5019811251" evidence="1">
    <location>
        <begin position="21"/>
        <end position="225"/>
    </location>
</feature>
<accession>A0A495PKG7</accession>
<proteinExistence type="predicted"/>
<dbReference type="EMBL" id="RBLG01000003">
    <property type="protein sequence ID" value="RKS50466.1"/>
    <property type="molecule type" value="Genomic_DNA"/>
</dbReference>
<keyword evidence="3" id="KW-1185">Reference proteome</keyword>
<reference evidence="2 3" key="1">
    <citation type="submission" date="2018-10" db="EMBL/GenBank/DDBJ databases">
        <title>Genomic Encyclopedia of Archaeal and Bacterial Type Strains, Phase II (KMG-II): from individual species to whole genera.</title>
        <authorList>
            <person name="Goeker M."/>
        </authorList>
    </citation>
    <scope>NUCLEOTIDE SEQUENCE [LARGE SCALE GENOMIC DNA]</scope>
    <source>
        <strain evidence="2 3">DSM 19839</strain>
    </source>
</reference>
<keyword evidence="1" id="KW-0732">Signal</keyword>
<evidence type="ECO:0000313" key="3">
    <source>
        <dbReference type="Proteomes" id="UP000276282"/>
    </source>
</evidence>
<dbReference type="AlphaFoldDB" id="A0A495PKG7"/>
<dbReference type="RefSeq" id="WP_121346073.1">
    <property type="nucleotide sequence ID" value="NZ_RBLG01000003.1"/>
</dbReference>
<gene>
    <name evidence="2" type="ORF">BC962_2227</name>
</gene>